<dbReference type="GO" id="GO:0006508">
    <property type="term" value="P:proteolysis"/>
    <property type="evidence" value="ECO:0007669"/>
    <property type="project" value="InterPro"/>
</dbReference>
<dbReference type="Pfam" id="PF00078">
    <property type="entry name" value="RVT_1"/>
    <property type="match status" value="1"/>
</dbReference>
<feature type="domain" description="Integrase catalytic" evidence="10">
    <location>
        <begin position="2224"/>
        <end position="2383"/>
    </location>
</feature>
<evidence type="ECO:0000256" key="7">
    <source>
        <dbReference type="ARBA" id="ARBA00022918"/>
    </source>
</evidence>
<dbReference type="InterPro" id="IPR000477">
    <property type="entry name" value="RT_dom"/>
</dbReference>
<dbReference type="CDD" id="cd09274">
    <property type="entry name" value="RNase_HI_RT_Ty3"/>
    <property type="match status" value="1"/>
</dbReference>
<dbReference type="EMBL" id="KN734393">
    <property type="protein sequence ID" value="KIH57436.1"/>
    <property type="molecule type" value="Genomic_DNA"/>
</dbReference>
<dbReference type="PROSITE" id="PS50994">
    <property type="entry name" value="INTEGRASE"/>
    <property type="match status" value="1"/>
</dbReference>
<dbReference type="CDD" id="cd00303">
    <property type="entry name" value="retropepsin_like"/>
    <property type="match status" value="1"/>
</dbReference>
<evidence type="ECO:0000313" key="11">
    <source>
        <dbReference type="EMBL" id="KIH57436.1"/>
    </source>
</evidence>
<dbReference type="CDD" id="cd01647">
    <property type="entry name" value="RT_LTR"/>
    <property type="match status" value="1"/>
</dbReference>
<evidence type="ECO:0000256" key="1">
    <source>
        <dbReference type="ARBA" id="ARBA00012493"/>
    </source>
</evidence>
<dbReference type="PANTHER" id="PTHR37984:SF5">
    <property type="entry name" value="PROTEIN NYNRIN-LIKE"/>
    <property type="match status" value="1"/>
</dbReference>
<keyword evidence="6" id="KW-0378">Hydrolase</keyword>
<keyword evidence="7" id="KW-0695">RNA-directed DNA polymerase</keyword>
<dbReference type="SUPFAM" id="SSF56672">
    <property type="entry name" value="DNA/RNA polymerases"/>
    <property type="match status" value="1"/>
</dbReference>
<dbReference type="PROSITE" id="PS50878">
    <property type="entry name" value="RT_POL"/>
    <property type="match status" value="1"/>
</dbReference>
<keyword evidence="12" id="KW-1185">Reference proteome</keyword>
<dbReference type="InterPro" id="IPR043502">
    <property type="entry name" value="DNA/RNA_pol_sf"/>
</dbReference>
<feature type="domain" description="Reverse transcriptase" evidence="9">
    <location>
        <begin position="1680"/>
        <end position="1859"/>
    </location>
</feature>
<dbReference type="EC" id="2.7.7.49" evidence="1"/>
<gene>
    <name evidence="11" type="ORF">ANCDUO_12373</name>
</gene>
<evidence type="ECO:0000256" key="8">
    <source>
        <dbReference type="SAM" id="MobiDB-lite"/>
    </source>
</evidence>
<dbReference type="InterPro" id="IPR012337">
    <property type="entry name" value="RNaseH-like_sf"/>
</dbReference>
<dbReference type="GO" id="GO:0004190">
    <property type="term" value="F:aspartic-type endopeptidase activity"/>
    <property type="evidence" value="ECO:0007669"/>
    <property type="project" value="InterPro"/>
</dbReference>
<dbReference type="GO" id="GO:0015074">
    <property type="term" value="P:DNA integration"/>
    <property type="evidence" value="ECO:0007669"/>
    <property type="project" value="InterPro"/>
</dbReference>
<accession>A0A0C2GK42</accession>
<dbReference type="GO" id="GO:0004519">
    <property type="term" value="F:endonuclease activity"/>
    <property type="evidence" value="ECO:0007669"/>
    <property type="project" value="UniProtKB-KW"/>
</dbReference>
<dbReference type="FunFam" id="3.30.70.270:FF:000020">
    <property type="entry name" value="Transposon Tf2-6 polyprotein-like Protein"/>
    <property type="match status" value="1"/>
</dbReference>
<proteinExistence type="predicted"/>
<keyword evidence="4" id="KW-0540">Nuclease</keyword>
<evidence type="ECO:0000256" key="3">
    <source>
        <dbReference type="ARBA" id="ARBA00022695"/>
    </source>
</evidence>
<dbReference type="Proteomes" id="UP000054047">
    <property type="component" value="Unassembled WGS sequence"/>
</dbReference>
<reference evidence="11 12" key="1">
    <citation type="submission" date="2013-12" db="EMBL/GenBank/DDBJ databases">
        <title>Draft genome of the parsitic nematode Ancylostoma duodenale.</title>
        <authorList>
            <person name="Mitreva M."/>
        </authorList>
    </citation>
    <scope>NUCLEOTIDE SEQUENCE [LARGE SCALE GENOMIC DNA]</scope>
    <source>
        <strain evidence="11 12">Zhejiang</strain>
    </source>
</reference>
<dbReference type="SUPFAM" id="SSF53098">
    <property type="entry name" value="Ribonuclease H-like"/>
    <property type="match status" value="1"/>
</dbReference>
<dbReference type="InterPro" id="IPR036397">
    <property type="entry name" value="RNaseH_sf"/>
</dbReference>
<evidence type="ECO:0000313" key="12">
    <source>
        <dbReference type="Proteomes" id="UP000054047"/>
    </source>
</evidence>
<dbReference type="InterPro" id="IPR041373">
    <property type="entry name" value="RT_RNaseH"/>
</dbReference>
<dbReference type="Gene3D" id="3.30.420.10">
    <property type="entry name" value="Ribonuclease H-like superfamily/Ribonuclease H"/>
    <property type="match status" value="1"/>
</dbReference>
<evidence type="ECO:0000259" key="10">
    <source>
        <dbReference type="PROSITE" id="PS50994"/>
    </source>
</evidence>
<dbReference type="PANTHER" id="PTHR37984">
    <property type="entry name" value="PROTEIN CBG26694"/>
    <property type="match status" value="1"/>
</dbReference>
<dbReference type="Gene3D" id="1.10.340.70">
    <property type="match status" value="1"/>
</dbReference>
<protein>
    <recommendedName>
        <fullName evidence="1">RNA-directed DNA polymerase</fullName>
        <ecNumber evidence="1">2.7.7.49</ecNumber>
    </recommendedName>
</protein>
<dbReference type="FunFam" id="3.30.420.10:FF:000032">
    <property type="entry name" value="Retrovirus-related Pol polyprotein from transposon 297-like Protein"/>
    <property type="match status" value="1"/>
</dbReference>
<feature type="region of interest" description="Disordered" evidence="8">
    <location>
        <begin position="793"/>
        <end position="851"/>
    </location>
</feature>
<dbReference type="Gene3D" id="3.10.20.370">
    <property type="match status" value="1"/>
</dbReference>
<dbReference type="GO" id="GO:0003964">
    <property type="term" value="F:RNA-directed DNA polymerase activity"/>
    <property type="evidence" value="ECO:0007669"/>
    <property type="project" value="UniProtKB-KW"/>
</dbReference>
<dbReference type="FunFam" id="3.10.20.370:FF:000001">
    <property type="entry name" value="Retrovirus-related Pol polyprotein from transposon 17.6-like protein"/>
    <property type="match status" value="1"/>
</dbReference>
<dbReference type="Gene3D" id="2.40.70.10">
    <property type="entry name" value="Acid Proteases"/>
    <property type="match status" value="1"/>
</dbReference>
<dbReference type="OrthoDB" id="5861180at2759"/>
<keyword evidence="3" id="KW-0548">Nucleotidyltransferase</keyword>
<dbReference type="Pfam" id="PF13975">
    <property type="entry name" value="gag-asp_proteas"/>
    <property type="match status" value="1"/>
</dbReference>
<dbReference type="SUPFAM" id="SSF50630">
    <property type="entry name" value="Acid proteases"/>
    <property type="match status" value="1"/>
</dbReference>
<evidence type="ECO:0000256" key="5">
    <source>
        <dbReference type="ARBA" id="ARBA00022759"/>
    </source>
</evidence>
<dbReference type="GO" id="GO:0003676">
    <property type="term" value="F:nucleic acid binding"/>
    <property type="evidence" value="ECO:0007669"/>
    <property type="project" value="InterPro"/>
</dbReference>
<dbReference type="Gene3D" id="3.30.70.270">
    <property type="match status" value="2"/>
</dbReference>
<dbReference type="Gene3D" id="3.10.10.10">
    <property type="entry name" value="HIV Type 1 Reverse Transcriptase, subunit A, domain 1"/>
    <property type="match status" value="1"/>
</dbReference>
<keyword evidence="5" id="KW-0255">Endonuclease</keyword>
<dbReference type="Pfam" id="PF24664">
    <property type="entry name" value="Monjiviricetes_fusion"/>
    <property type="match status" value="1"/>
</dbReference>
<dbReference type="Pfam" id="PF00665">
    <property type="entry name" value="rve"/>
    <property type="match status" value="1"/>
</dbReference>
<evidence type="ECO:0000259" key="9">
    <source>
        <dbReference type="PROSITE" id="PS50878"/>
    </source>
</evidence>
<organism evidence="11 12">
    <name type="scientific">Ancylostoma duodenale</name>
    <dbReference type="NCBI Taxonomy" id="51022"/>
    <lineage>
        <taxon>Eukaryota</taxon>
        <taxon>Metazoa</taxon>
        <taxon>Ecdysozoa</taxon>
        <taxon>Nematoda</taxon>
        <taxon>Chromadorea</taxon>
        <taxon>Rhabditida</taxon>
        <taxon>Rhabditina</taxon>
        <taxon>Rhabditomorpha</taxon>
        <taxon>Strongyloidea</taxon>
        <taxon>Ancylostomatidae</taxon>
        <taxon>Ancylostomatinae</taxon>
        <taxon>Ancylostoma</taxon>
    </lineage>
</organism>
<dbReference type="PROSITE" id="PS00141">
    <property type="entry name" value="ASP_PROTEASE"/>
    <property type="match status" value="1"/>
</dbReference>
<name>A0A0C2GK42_9BILA</name>
<feature type="region of interest" description="Disordered" evidence="8">
    <location>
        <begin position="210"/>
        <end position="261"/>
    </location>
</feature>
<sequence length="2511" mass="284363">MSNQDVPTLYASCKLLGNRIEKFSGDTDKTFEEFLDDFKDLVESLNIPHHHAKSLLPLYLTGGAKLKYQSLTDDEKSTWETIVTSLAKKFKNQAMLSNIRDELHNMRQGKDSVGEFAKKILAKTKIAFQGEDKTVPNKLAIDFFIKGLRPDIRKAIRRLPDPPDFETAVANAEKEQRILEQERREEREILESINALVLDDKVEELQKQVNSLQQQNQPPRQVARIPQRGRPPPPRQQYNPRLNRGPNFMSRFNPANRRNLPNTRRFFGNTFRNFWNNRNFYNPPRFQNQGYNPFNFMFPQYPQQAAFNPNNPQPAITSGAQGAQPYNQPSRFPGAAQNVNFLCIIAIIATLCVPATATQAFQICGNSPFPNVLSLPKLVECSVSTEEPMIETTIKLYAENSNPLRMIAHRCYRDLIKVSVHNFLYIRTRRTVVDRQRISISPEECRSAAAAGTIHGHPLTEISPGLKTTSEIEDENAKLPLWGTNLYLRSVYSIEQGEIASFDGESILSTLANLDNCSLSIGNCQTPQETVIWEPVQITPWCRFGEIGEYDALVSMKYILLPEQELAFEFNFDHLLRTNLMRHCSIYNSYLTTSNHVVSFPNIPPTIMVQDFIMDNTSGKRRKREARYLIDNENRQSRYDQVPYQTLPLIQRLFGITELSKLPQVETLPIKDPRLLREIKQWNVTNQDFYRRSQLYASEDVRISALRTIRYGEYRFRQLSWLQSIPSKRPLNYAELSIKQDLEQGTTDIFDEYLAQEFGALEIEIPTAGKQPNRIIPFFQNEDLLNLDLSTTPLPTTSTQPPSTTKIQTTTTTKTTPTTTTMKAPMITTPRPTTTTTITPTPTTKIVYTTPKTTPTLSTTLKTSLTSPTTTTKATVFIPAYVPPPVEPRKPEPIAQSTSRTPPKTTSMPTTTTFRPTLAPTTLKPTVISTPASLPKDIVPSTTTTPRATTLAHFTSPTTVKSLNQHLPKQQIPPSNYVITSEGFPDYYEDFPDNAMLIPRKPLVMVKKSISNAREDIPPLNSNSKNMRRTFNNICIRQYLNNQKIHELSRADPTWAARTLLGKSDVSATLANNELLVTRCRRIEATHVYLDHKVNETCYNLLPVQIDEQLWFSIPGTLDLVQTATETSCPYNSILNPKQTQPLLPPNMLNSQNAKPFLFDAPPLYQRLSFNSAPTMRFQIQHLQQEYSALQNKLHKRGILENTILQLKNAGAAVGNSLSSIYNKTTEKLSAGVETIRWSLINLLLWITIPAIVLVLLIGLGVCAVKIWFIRRASNTAASAMFQLASNFTTKKRARKVRQEVNALVEEGIYPNAPEESLFVPRIYSVISSITSARSPLPYVQITINNTPTTALVDSGASISYMRITTLKTLGPNLQIDTNVTNAQAANGTTVELLATVTLSVQIGTHLLHHEFLVSPDPQCPAPVLLGSDFIRKLNEAGLKVTLDLHAHLLTIGNDTHSMIQVNSITPISPLPYDVRLIETTTLPKRSTSIVPAHIDGYISSAPLDFIIEDNERDSDLMYIVGRSLSTPDSNGICVITILNPSYTNIRLYEKMKIAHATPICFPQEQIFAVQNSQSYIPPEARWEDRIPLFPIKPKTPYDVANEIDLSRSVLPEHQKEQLKDLVRLHSNAFVGPDGHLGHYNGPIKHRIDLIENATIPTRKIYRVPLEKRMEIERQITQMIEDGIIRESTSPFCSPIVLVRKREANSWRFTIDFRGLNAITKPQQSILPNIQDIIDLCANKCLYSSLDFQQGFHQIPLEETHCERTAFACFLGAFEYIRMPMGLKGAPATFQRIMDNFKKHLRARVFIYIDDLIITSETPEEHLVDIDEVLTKIEQIGMKLKASKCEFAREEIKFLGFILSKDGIKPNPEKTKAIDEYPTPKNPTDIKAFLGMCSFFRRFVHNFASIASPLTALTKKDTPFIWTPECETAMILLKQALTTAPILVAPRLGSPFVIETDSSGKAVAGVLKQEQDDLLRVIAYASRTLTIHESRYPAIELEALGLVYAVQKFRPYIDGAKCTVITDHAPLKALLHRKDLTGRLAKYQIVLQEFDIIITYRPGKANVVCDTLSRHPPNVNAVRNADESPTDPHPSLCLESIRKEQDECPWIVSYKDALENDEPNPEIANYIILNGILYKLPERLYQDPQIVLPENSKIKHELIKQVHESNFGTAHLGIQKTRAAIAKLAIWNKMSTDIANFVKSCPLCQLRKNPSAYRTSEPLDRFEIPKRPWQRLHSDVVGPLPQTLTGNRFIIVFVDAFSKFIIAEPIPDQKATTTADIFVNRIVSRFGPPETLVTDQGTNYMSDIFRNTLKTLNVTHRTSTPYHHESNGQVERANRTIEELISIAVDQKNDQWDEVIHLMTHAYNSTDNTSTKYSPYFVIHGREPNNAFRLALQLPSKIFVSEDDYVEQLISTLQNVWKDVEHNIATTQQTQKHHYDLRKRVTPTDFKIGQQVLIRKDVGSKIAPKFEGPFPIVDIERPNATVKDGHRLRTVHFNRLKPYIPATEITNNEQE</sequence>
<dbReference type="InterPro" id="IPR021109">
    <property type="entry name" value="Peptidase_aspartic_dom_sf"/>
</dbReference>
<dbReference type="InterPro" id="IPR050951">
    <property type="entry name" value="Retrovirus_Pol_polyprotein"/>
</dbReference>
<dbReference type="GO" id="GO:0042575">
    <property type="term" value="C:DNA polymerase complex"/>
    <property type="evidence" value="ECO:0007669"/>
    <property type="project" value="UniProtKB-ARBA"/>
</dbReference>
<feature type="compositionally biased region" description="Low complexity" evidence="8">
    <location>
        <begin position="893"/>
        <end position="918"/>
    </location>
</feature>
<dbReference type="Pfam" id="PF17917">
    <property type="entry name" value="RT_RNaseH"/>
    <property type="match status" value="1"/>
</dbReference>
<feature type="region of interest" description="Disordered" evidence="8">
    <location>
        <begin position="882"/>
        <end position="918"/>
    </location>
</feature>
<dbReference type="InterPro" id="IPR005162">
    <property type="entry name" value="Retrotrans_gag_dom"/>
</dbReference>
<evidence type="ECO:0000256" key="6">
    <source>
        <dbReference type="ARBA" id="ARBA00022801"/>
    </source>
</evidence>
<evidence type="ECO:0000256" key="4">
    <source>
        <dbReference type="ARBA" id="ARBA00022722"/>
    </source>
</evidence>
<dbReference type="Pfam" id="PF03732">
    <property type="entry name" value="Retrotrans_gag"/>
    <property type="match status" value="1"/>
</dbReference>
<dbReference type="InterPro" id="IPR043128">
    <property type="entry name" value="Rev_trsase/Diguanyl_cyclase"/>
</dbReference>
<evidence type="ECO:0000256" key="2">
    <source>
        <dbReference type="ARBA" id="ARBA00022679"/>
    </source>
</evidence>
<keyword evidence="2" id="KW-0808">Transferase</keyword>
<dbReference type="InterPro" id="IPR001969">
    <property type="entry name" value="Aspartic_peptidase_AS"/>
</dbReference>
<dbReference type="InterPro" id="IPR001584">
    <property type="entry name" value="Integrase_cat-core"/>
</dbReference>
<dbReference type="InterPro" id="IPR041588">
    <property type="entry name" value="Integrase_H2C2"/>
</dbReference>
<dbReference type="Pfam" id="PF17921">
    <property type="entry name" value="Integrase_H2C2"/>
    <property type="match status" value="1"/>
</dbReference>